<dbReference type="Gene3D" id="3.10.20.30">
    <property type="match status" value="1"/>
</dbReference>
<dbReference type="SUPFAM" id="SSF63380">
    <property type="entry name" value="Riboflavin synthase domain-like"/>
    <property type="match status" value="1"/>
</dbReference>
<dbReference type="SUPFAM" id="SSF54292">
    <property type="entry name" value="2Fe-2S ferredoxin-like"/>
    <property type="match status" value="1"/>
</dbReference>
<dbReference type="InterPro" id="IPR036010">
    <property type="entry name" value="2Fe-2S_ferredoxin-like_sf"/>
</dbReference>
<dbReference type="OrthoDB" id="9801155at2"/>
<dbReference type="InterPro" id="IPR008333">
    <property type="entry name" value="Cbr1-like_FAD-bd_dom"/>
</dbReference>
<accession>A0A9X8JLU8</accession>
<dbReference type="InterPro" id="IPR001709">
    <property type="entry name" value="Flavoprot_Pyr_Nucl_cyt_Rdtase"/>
</dbReference>
<gene>
    <name evidence="4" type="ORF">CLR69_09235</name>
</gene>
<dbReference type="PRINTS" id="PR00410">
    <property type="entry name" value="PHEHYDRXLASE"/>
</dbReference>
<dbReference type="InterPro" id="IPR012675">
    <property type="entry name" value="Beta-grasp_dom_sf"/>
</dbReference>
<dbReference type="AlphaFoldDB" id="A0A9X8JLU8"/>
<dbReference type="PROSITE" id="PS51085">
    <property type="entry name" value="2FE2S_FER_2"/>
    <property type="match status" value="1"/>
</dbReference>
<feature type="domain" description="2Fe-2S ferredoxin-type" evidence="2">
    <location>
        <begin position="3"/>
        <end position="79"/>
    </location>
</feature>
<dbReference type="InterPro" id="IPR001041">
    <property type="entry name" value="2Fe-2S_ferredoxin-type"/>
</dbReference>
<dbReference type="InterPro" id="IPR017927">
    <property type="entry name" value="FAD-bd_FR_type"/>
</dbReference>
<dbReference type="InterPro" id="IPR001433">
    <property type="entry name" value="OxRdtase_FAD/NAD-bd"/>
</dbReference>
<dbReference type="EMBL" id="NWTM01000001">
    <property type="protein sequence ID" value="RYC45153.1"/>
    <property type="molecule type" value="Genomic_DNA"/>
</dbReference>
<evidence type="ECO:0000256" key="1">
    <source>
        <dbReference type="ARBA" id="ARBA00034078"/>
    </source>
</evidence>
<dbReference type="InterPro" id="IPR039261">
    <property type="entry name" value="FNR_nucleotide-bd"/>
</dbReference>
<dbReference type="Proteomes" id="UP001138460">
    <property type="component" value="Unassembled WGS sequence"/>
</dbReference>
<keyword evidence="5" id="KW-1185">Reference proteome</keyword>
<comment type="cofactor">
    <cofactor evidence="1">
        <name>[2Fe-2S] cluster</name>
        <dbReference type="ChEBI" id="CHEBI:190135"/>
    </cofactor>
</comment>
<dbReference type="Gene3D" id="2.40.30.10">
    <property type="entry name" value="Translation factors"/>
    <property type="match status" value="1"/>
</dbReference>
<evidence type="ECO:0000313" key="5">
    <source>
        <dbReference type="Proteomes" id="UP001138460"/>
    </source>
</evidence>
<comment type="caution">
    <text evidence="4">The sequence shown here is derived from an EMBL/GenBank/DDBJ whole genome shotgun (WGS) entry which is preliminary data.</text>
</comment>
<dbReference type="PANTHER" id="PTHR47354">
    <property type="entry name" value="NADH OXIDOREDUCTASE HCR"/>
    <property type="match status" value="1"/>
</dbReference>
<dbReference type="PANTHER" id="PTHR47354:SF5">
    <property type="entry name" value="PROTEIN RFBI"/>
    <property type="match status" value="1"/>
</dbReference>
<dbReference type="GO" id="GO:0051536">
    <property type="term" value="F:iron-sulfur cluster binding"/>
    <property type="evidence" value="ECO:0007669"/>
    <property type="project" value="InterPro"/>
</dbReference>
<name>A0A9X8JLU8_9GAMM</name>
<evidence type="ECO:0000259" key="2">
    <source>
        <dbReference type="PROSITE" id="PS51085"/>
    </source>
</evidence>
<dbReference type="PROSITE" id="PS51384">
    <property type="entry name" value="FAD_FR"/>
    <property type="match status" value="1"/>
</dbReference>
<dbReference type="PRINTS" id="PR00371">
    <property type="entry name" value="FPNCR"/>
</dbReference>
<dbReference type="InterPro" id="IPR050415">
    <property type="entry name" value="MRET"/>
</dbReference>
<protein>
    <submittedName>
        <fullName evidence="4">CDP-6-deoxy-delta-3,4-glucoseen reductase</fullName>
    </submittedName>
</protein>
<dbReference type="Gene3D" id="3.40.50.80">
    <property type="entry name" value="Nucleotide-binding domain of ferredoxin-NADP reductase (FNR) module"/>
    <property type="match status" value="1"/>
</dbReference>
<dbReference type="RefSeq" id="WP_129712472.1">
    <property type="nucleotide sequence ID" value="NZ_JBEHFA010000003.1"/>
</dbReference>
<feature type="domain" description="FAD-binding FR-type" evidence="3">
    <location>
        <begin position="86"/>
        <end position="185"/>
    </location>
</feature>
<sequence>MTNKITLMPSGVVFECGSEKTILDAAIDQGIVLEHSCKNGSCNACEAHILSPQGEILTTILTCQVKPDCDMTLEAEYYPELANIKSKTAPCKVDSIEYPHEDIVIITLRLPPTANLIFLPGQYLDLKYQGITRSYSIASIPKNNSKIELHLKRVENGAMSSKVFSNLSANQLMQLEGPKGTFFYRNNESSGPIIFLATGTGFAPIKSIVTDLLNNGVQRDIYIYWGNRKSSLFYDPSVELWESQHANVKCNLVLSQPEEGWNGRYGYVQEFVIADIGDLNTASVYACGSQSMIESAKALLIEKGLPTANFYSDAFVVSG</sequence>
<proteinExistence type="predicted"/>
<reference evidence="4 5" key="1">
    <citation type="journal article" date="2018" name="Syst. Appl. Microbiol.">
        <title>Pectobacterium zantedeschiae sp. nov. a new species of a soft rot pathogen isolated from Calla lily (Zantedeschia spp.).</title>
        <authorList>
            <person name="Waleron M."/>
            <person name="Misztak A."/>
            <person name="Waleron M."/>
            <person name="Franczuk M."/>
            <person name="Jonca J."/>
            <person name="Wielgomas B."/>
            <person name="Mikicinski A."/>
            <person name="Popovic T."/>
            <person name="Waleron K."/>
        </authorList>
    </citation>
    <scope>NUCLEOTIDE SEQUENCE [LARGE SCALE GENOMIC DNA]</scope>
    <source>
        <strain evidence="4 5">9M</strain>
    </source>
</reference>
<dbReference type="InterPro" id="IPR017938">
    <property type="entry name" value="Riboflavin_synthase-like_b-brl"/>
</dbReference>
<dbReference type="Pfam" id="PF00111">
    <property type="entry name" value="Fer2"/>
    <property type="match status" value="1"/>
</dbReference>
<dbReference type="Pfam" id="PF00970">
    <property type="entry name" value="FAD_binding_6"/>
    <property type="match status" value="1"/>
</dbReference>
<evidence type="ECO:0000259" key="3">
    <source>
        <dbReference type="PROSITE" id="PS51384"/>
    </source>
</evidence>
<evidence type="ECO:0000313" key="4">
    <source>
        <dbReference type="EMBL" id="RYC45153.1"/>
    </source>
</evidence>
<dbReference type="CDD" id="cd00207">
    <property type="entry name" value="fer2"/>
    <property type="match status" value="1"/>
</dbReference>
<organism evidence="4 5">
    <name type="scientific">Pectobacterium zantedeschiae</name>
    <dbReference type="NCBI Taxonomy" id="2034769"/>
    <lineage>
        <taxon>Bacteria</taxon>
        <taxon>Pseudomonadati</taxon>
        <taxon>Pseudomonadota</taxon>
        <taxon>Gammaproteobacteria</taxon>
        <taxon>Enterobacterales</taxon>
        <taxon>Pectobacteriaceae</taxon>
        <taxon>Pectobacterium</taxon>
    </lineage>
</organism>
<dbReference type="CDD" id="cd06189">
    <property type="entry name" value="flavin_oxioreductase"/>
    <property type="match status" value="1"/>
</dbReference>
<dbReference type="Pfam" id="PF00175">
    <property type="entry name" value="NAD_binding_1"/>
    <property type="match status" value="1"/>
</dbReference>
<dbReference type="SUPFAM" id="SSF52343">
    <property type="entry name" value="Ferredoxin reductase-like, C-terminal NADP-linked domain"/>
    <property type="match status" value="1"/>
</dbReference>
<dbReference type="GO" id="GO:0016491">
    <property type="term" value="F:oxidoreductase activity"/>
    <property type="evidence" value="ECO:0007669"/>
    <property type="project" value="InterPro"/>
</dbReference>